<dbReference type="GO" id="GO:0007155">
    <property type="term" value="P:cell adhesion"/>
    <property type="evidence" value="ECO:0007669"/>
    <property type="project" value="UniProtKB-UniRule"/>
</dbReference>
<dbReference type="InterPro" id="IPR011862">
    <property type="entry name" value="Phos-bd"/>
</dbReference>
<keyword evidence="4" id="KW-0592">Phosphate transport</keyword>
<dbReference type="AlphaFoldDB" id="A0A9D2B0V7"/>
<dbReference type="GO" id="GO:0042301">
    <property type="term" value="F:phosphate ion binding"/>
    <property type="evidence" value="ECO:0007669"/>
    <property type="project" value="UniProtKB-UniRule"/>
</dbReference>
<gene>
    <name evidence="6" type="ORF">H9850_02570</name>
</gene>
<keyword evidence="3 4" id="KW-0732">Signal</keyword>
<evidence type="ECO:0000313" key="7">
    <source>
        <dbReference type="Proteomes" id="UP000886829"/>
    </source>
</evidence>
<dbReference type="InterPro" id="IPR050811">
    <property type="entry name" value="Phosphate_ABC_transporter"/>
</dbReference>
<keyword evidence="4" id="KW-0964">Secreted</keyword>
<proteinExistence type="inferred from homology"/>
<dbReference type="GO" id="GO:0006817">
    <property type="term" value="P:phosphate ion transport"/>
    <property type="evidence" value="ECO:0007669"/>
    <property type="project" value="UniProtKB-UniRule"/>
</dbReference>
<comment type="similarity">
    <text evidence="1 4">Belongs to the PstS family.</text>
</comment>
<feature type="signal peptide" evidence="4">
    <location>
        <begin position="1"/>
        <end position="25"/>
    </location>
</feature>
<dbReference type="SUPFAM" id="SSF53850">
    <property type="entry name" value="Periplasmic binding protein-like II"/>
    <property type="match status" value="1"/>
</dbReference>
<feature type="chain" id="PRO_5039750054" description="Phosphate-binding protein" evidence="4">
    <location>
        <begin position="26"/>
        <end position="268"/>
    </location>
</feature>
<dbReference type="EMBL" id="DXEV01000046">
    <property type="protein sequence ID" value="HIX56336.1"/>
    <property type="molecule type" value="Genomic_DNA"/>
</dbReference>
<protein>
    <recommendedName>
        <fullName evidence="4">Phosphate-binding protein</fullName>
    </recommendedName>
</protein>
<dbReference type="NCBIfam" id="TIGR02136">
    <property type="entry name" value="ptsS_2"/>
    <property type="match status" value="1"/>
</dbReference>
<dbReference type="CDD" id="cd13653">
    <property type="entry name" value="PBP2_phosphate_like_1"/>
    <property type="match status" value="1"/>
</dbReference>
<organism evidence="6 7">
    <name type="scientific">Candidatus Anaerobiospirillum pullistercoris</name>
    <dbReference type="NCBI Taxonomy" id="2838452"/>
    <lineage>
        <taxon>Bacteria</taxon>
        <taxon>Pseudomonadati</taxon>
        <taxon>Pseudomonadota</taxon>
        <taxon>Gammaproteobacteria</taxon>
        <taxon>Aeromonadales</taxon>
        <taxon>Succinivibrionaceae</taxon>
        <taxon>Anaerobiospirillum</taxon>
    </lineage>
</organism>
<dbReference type="PANTHER" id="PTHR30570:SF1">
    <property type="entry name" value="PHOSPHATE-BINDING PROTEIN PSTS"/>
    <property type="match status" value="1"/>
</dbReference>
<evidence type="ECO:0000256" key="1">
    <source>
        <dbReference type="ARBA" id="ARBA00008725"/>
    </source>
</evidence>
<dbReference type="Gene3D" id="3.40.190.10">
    <property type="entry name" value="Periplasmic binding protein-like II"/>
    <property type="match status" value="2"/>
</dbReference>
<comment type="subcellular location">
    <subcellularLocation>
        <location evidence="4">Periplasm</location>
    </subcellularLocation>
    <subcellularLocation>
        <location evidence="4">Secreted</location>
    </subcellularLocation>
</comment>
<comment type="function">
    <text evidence="4">Involved in the system for phosphate transport across the cytoplasmic membrane.</text>
</comment>
<feature type="domain" description="PBP" evidence="5">
    <location>
        <begin position="20"/>
        <end position="253"/>
    </location>
</feature>
<reference evidence="6" key="2">
    <citation type="submission" date="2021-04" db="EMBL/GenBank/DDBJ databases">
        <authorList>
            <person name="Gilroy R."/>
        </authorList>
    </citation>
    <scope>NUCLEOTIDE SEQUENCE</scope>
    <source>
        <strain evidence="6">USASDec5-558</strain>
    </source>
</reference>
<evidence type="ECO:0000313" key="6">
    <source>
        <dbReference type="EMBL" id="HIX56336.1"/>
    </source>
</evidence>
<keyword evidence="4" id="KW-0574">Periplasm</keyword>
<dbReference type="GO" id="GO:0005576">
    <property type="term" value="C:extracellular region"/>
    <property type="evidence" value="ECO:0007669"/>
    <property type="project" value="UniProtKB-SubCell"/>
</dbReference>
<evidence type="ECO:0000256" key="2">
    <source>
        <dbReference type="ARBA" id="ARBA00022448"/>
    </source>
</evidence>
<evidence type="ECO:0000256" key="4">
    <source>
        <dbReference type="RuleBase" id="RU367119"/>
    </source>
</evidence>
<sequence>MNKFTKLFSAFAASTLIAASSAAYADGSVATEGSTSMEYMIGALGEAFTEAHSDIKFTYNPTGSGAGIAAVEEDRCDIGLSSRALKDSEAHNLNGQVVALDGIVLVVNVDNKVNDLTLEQIKDIYTGKVTNWNQVGGDDHPIVLIGREAGSGTRDGFETVTDTKDSCKYRQELTSTGDVITTVSKNVNAVGYASLAAVSDKIKPLTVNGVAASADTVSDGSYKLQRPFVLVTKKGEEPSEAVKTFLDFAFSEEGAGIITMTGVIPVSK</sequence>
<evidence type="ECO:0000259" key="5">
    <source>
        <dbReference type="Pfam" id="PF12849"/>
    </source>
</evidence>
<reference evidence="6" key="1">
    <citation type="journal article" date="2021" name="PeerJ">
        <title>Extensive microbial diversity within the chicken gut microbiome revealed by metagenomics and culture.</title>
        <authorList>
            <person name="Gilroy R."/>
            <person name="Ravi A."/>
            <person name="Getino M."/>
            <person name="Pursley I."/>
            <person name="Horton D.L."/>
            <person name="Alikhan N.F."/>
            <person name="Baker D."/>
            <person name="Gharbi K."/>
            <person name="Hall N."/>
            <person name="Watson M."/>
            <person name="Adriaenssens E.M."/>
            <person name="Foster-Nyarko E."/>
            <person name="Jarju S."/>
            <person name="Secka A."/>
            <person name="Antonio M."/>
            <person name="Oren A."/>
            <person name="Chaudhuri R.R."/>
            <person name="La Ragione R."/>
            <person name="Hildebrand F."/>
            <person name="Pallen M.J."/>
        </authorList>
    </citation>
    <scope>NUCLEOTIDE SEQUENCE</scope>
    <source>
        <strain evidence="6">USASDec5-558</strain>
    </source>
</reference>
<keyword evidence="2 4" id="KW-0813">Transport</keyword>
<dbReference type="InterPro" id="IPR024370">
    <property type="entry name" value="PBP_domain"/>
</dbReference>
<dbReference type="PANTHER" id="PTHR30570">
    <property type="entry name" value="PERIPLASMIC PHOSPHATE BINDING COMPONENT OF PHOSPHATE ABC TRANSPORTER"/>
    <property type="match status" value="1"/>
</dbReference>
<name>A0A9D2B0V7_9GAMM</name>
<dbReference type="Pfam" id="PF12849">
    <property type="entry name" value="PBP_like_2"/>
    <property type="match status" value="1"/>
</dbReference>
<accession>A0A9D2B0V7</accession>
<comment type="caution">
    <text evidence="6">The sequence shown here is derived from an EMBL/GenBank/DDBJ whole genome shotgun (WGS) entry which is preliminary data.</text>
</comment>
<evidence type="ECO:0000256" key="3">
    <source>
        <dbReference type="ARBA" id="ARBA00022729"/>
    </source>
</evidence>
<dbReference type="Proteomes" id="UP000886829">
    <property type="component" value="Unassembled WGS sequence"/>
</dbReference>
<dbReference type="GO" id="GO:0042597">
    <property type="term" value="C:periplasmic space"/>
    <property type="evidence" value="ECO:0007669"/>
    <property type="project" value="UniProtKB-SubCell"/>
</dbReference>